<gene>
    <name evidence="1" type="ORF">BDN72DRAFT_904972</name>
</gene>
<accession>A0ACD3A4Z1</accession>
<sequence>MTAKPSPRIRPGVPTEELNPPIFQATAMVVTWVCSQWRGIALSMPELWGTISIYTPKSYCIQLVKLYLSRCGEDTPLNLYLRQEVRPDYRIYPNPDTCPEHVATLEILKLWVPQAHRWRRIFLDLSYTPPSHELPKIPADALCSLREANLRFQQQPRDSDVAIKGLWANVFRSPALRTAYWHNLRPALPSAPFSQLSEFRLFSPTADELLSILPSCHHLERLDAGISSRTMTRSLTDSPSEPEIVLPSLVYLSLDGGEHNSRILHRLSAPALRELRLTDDCETPFAEARSLERFLHRSSCTLRALHLDQGRKGGETPVFDYFTNASKYLAGLEALNIYCTALSERMISLFGPRTVKNAIWVPFPCLVDLQFCTCTTTDGVISSMVDSRSAAGVPLWAFVCKAQYDSTGYSKDQAVFQRLLQDGLQLYWYVRGSI</sequence>
<proteinExistence type="predicted"/>
<organism evidence="1 2">
    <name type="scientific">Pluteus cervinus</name>
    <dbReference type="NCBI Taxonomy" id="181527"/>
    <lineage>
        <taxon>Eukaryota</taxon>
        <taxon>Fungi</taxon>
        <taxon>Dikarya</taxon>
        <taxon>Basidiomycota</taxon>
        <taxon>Agaricomycotina</taxon>
        <taxon>Agaricomycetes</taxon>
        <taxon>Agaricomycetidae</taxon>
        <taxon>Agaricales</taxon>
        <taxon>Pluteineae</taxon>
        <taxon>Pluteaceae</taxon>
        <taxon>Pluteus</taxon>
    </lineage>
</organism>
<evidence type="ECO:0000313" key="2">
    <source>
        <dbReference type="Proteomes" id="UP000308600"/>
    </source>
</evidence>
<protein>
    <submittedName>
        <fullName evidence="1">Uncharacterized protein</fullName>
    </submittedName>
</protein>
<evidence type="ECO:0000313" key="1">
    <source>
        <dbReference type="EMBL" id="TFK60434.1"/>
    </source>
</evidence>
<keyword evidence="2" id="KW-1185">Reference proteome</keyword>
<name>A0ACD3A4Z1_9AGAR</name>
<dbReference type="EMBL" id="ML208776">
    <property type="protein sequence ID" value="TFK60434.1"/>
    <property type="molecule type" value="Genomic_DNA"/>
</dbReference>
<dbReference type="Proteomes" id="UP000308600">
    <property type="component" value="Unassembled WGS sequence"/>
</dbReference>
<reference evidence="1 2" key="1">
    <citation type="journal article" date="2019" name="Nat. Ecol. Evol.">
        <title>Megaphylogeny resolves global patterns of mushroom evolution.</title>
        <authorList>
            <person name="Varga T."/>
            <person name="Krizsan K."/>
            <person name="Foldi C."/>
            <person name="Dima B."/>
            <person name="Sanchez-Garcia M."/>
            <person name="Sanchez-Ramirez S."/>
            <person name="Szollosi G.J."/>
            <person name="Szarkandi J.G."/>
            <person name="Papp V."/>
            <person name="Albert L."/>
            <person name="Andreopoulos W."/>
            <person name="Angelini C."/>
            <person name="Antonin V."/>
            <person name="Barry K.W."/>
            <person name="Bougher N.L."/>
            <person name="Buchanan P."/>
            <person name="Buyck B."/>
            <person name="Bense V."/>
            <person name="Catcheside P."/>
            <person name="Chovatia M."/>
            <person name="Cooper J."/>
            <person name="Damon W."/>
            <person name="Desjardin D."/>
            <person name="Finy P."/>
            <person name="Geml J."/>
            <person name="Haridas S."/>
            <person name="Hughes K."/>
            <person name="Justo A."/>
            <person name="Karasinski D."/>
            <person name="Kautmanova I."/>
            <person name="Kiss B."/>
            <person name="Kocsube S."/>
            <person name="Kotiranta H."/>
            <person name="LaButti K.M."/>
            <person name="Lechner B.E."/>
            <person name="Liimatainen K."/>
            <person name="Lipzen A."/>
            <person name="Lukacs Z."/>
            <person name="Mihaltcheva S."/>
            <person name="Morgado L.N."/>
            <person name="Niskanen T."/>
            <person name="Noordeloos M.E."/>
            <person name="Ohm R.A."/>
            <person name="Ortiz-Santana B."/>
            <person name="Ovrebo C."/>
            <person name="Racz N."/>
            <person name="Riley R."/>
            <person name="Savchenko A."/>
            <person name="Shiryaev A."/>
            <person name="Soop K."/>
            <person name="Spirin V."/>
            <person name="Szebenyi C."/>
            <person name="Tomsovsky M."/>
            <person name="Tulloss R.E."/>
            <person name="Uehling J."/>
            <person name="Grigoriev I.V."/>
            <person name="Vagvolgyi C."/>
            <person name="Papp T."/>
            <person name="Martin F.M."/>
            <person name="Miettinen O."/>
            <person name="Hibbett D.S."/>
            <person name="Nagy L.G."/>
        </authorList>
    </citation>
    <scope>NUCLEOTIDE SEQUENCE [LARGE SCALE GENOMIC DNA]</scope>
    <source>
        <strain evidence="1 2">NL-1719</strain>
    </source>
</reference>